<organism evidence="1 2">
    <name type="scientific">Prosthecobacter algae</name>
    <dbReference type="NCBI Taxonomy" id="1144682"/>
    <lineage>
        <taxon>Bacteria</taxon>
        <taxon>Pseudomonadati</taxon>
        <taxon>Verrucomicrobiota</taxon>
        <taxon>Verrucomicrobiia</taxon>
        <taxon>Verrucomicrobiales</taxon>
        <taxon>Verrucomicrobiaceae</taxon>
        <taxon>Prosthecobacter</taxon>
    </lineage>
</organism>
<reference evidence="2" key="1">
    <citation type="journal article" date="2019" name="Int. J. Syst. Evol. Microbiol.">
        <title>The Global Catalogue of Microorganisms (GCM) 10K type strain sequencing project: providing services to taxonomists for standard genome sequencing and annotation.</title>
        <authorList>
            <consortium name="The Broad Institute Genomics Platform"/>
            <consortium name="The Broad Institute Genome Sequencing Center for Infectious Disease"/>
            <person name="Wu L."/>
            <person name="Ma J."/>
        </authorList>
    </citation>
    <scope>NUCLEOTIDE SEQUENCE [LARGE SCALE GENOMIC DNA]</scope>
    <source>
        <strain evidence="2">JCM 18053</strain>
    </source>
</reference>
<protein>
    <submittedName>
        <fullName evidence="1">Uncharacterized protein</fullName>
    </submittedName>
</protein>
<sequence>MSAALLPLDDAELIESVSLSDAEFDELESQLAIRAACLGWTGDPMRQPVAVVAATVRGILANRTTSASR</sequence>
<evidence type="ECO:0000313" key="1">
    <source>
        <dbReference type="EMBL" id="GAA5134905.1"/>
    </source>
</evidence>
<dbReference type="RefSeq" id="WP_345735010.1">
    <property type="nucleotide sequence ID" value="NZ_BAABIA010000002.1"/>
</dbReference>
<dbReference type="Proteomes" id="UP001499852">
    <property type="component" value="Unassembled WGS sequence"/>
</dbReference>
<accession>A0ABP9NVJ1</accession>
<comment type="caution">
    <text evidence="1">The sequence shown here is derived from an EMBL/GenBank/DDBJ whole genome shotgun (WGS) entry which is preliminary data.</text>
</comment>
<evidence type="ECO:0000313" key="2">
    <source>
        <dbReference type="Proteomes" id="UP001499852"/>
    </source>
</evidence>
<keyword evidence="2" id="KW-1185">Reference proteome</keyword>
<proteinExistence type="predicted"/>
<dbReference type="EMBL" id="BAABIA010000002">
    <property type="protein sequence ID" value="GAA5134905.1"/>
    <property type="molecule type" value="Genomic_DNA"/>
</dbReference>
<gene>
    <name evidence="1" type="ORF">GCM10023213_07270</name>
</gene>
<name>A0ABP9NVJ1_9BACT</name>